<organism evidence="2">
    <name type="scientific">marine metagenome</name>
    <dbReference type="NCBI Taxonomy" id="408172"/>
    <lineage>
        <taxon>unclassified sequences</taxon>
        <taxon>metagenomes</taxon>
        <taxon>ecological metagenomes</taxon>
    </lineage>
</organism>
<accession>A0A381S161</accession>
<proteinExistence type="predicted"/>
<dbReference type="EMBL" id="UINC01002277">
    <property type="protein sequence ID" value="SUZ94903.1"/>
    <property type="molecule type" value="Genomic_DNA"/>
</dbReference>
<feature type="transmembrane region" description="Helical" evidence="1">
    <location>
        <begin position="6"/>
        <end position="28"/>
    </location>
</feature>
<gene>
    <name evidence="2" type="ORF">METZ01_LOCUS47757</name>
</gene>
<evidence type="ECO:0000256" key="1">
    <source>
        <dbReference type="SAM" id="Phobius"/>
    </source>
</evidence>
<keyword evidence="1" id="KW-0472">Membrane</keyword>
<feature type="non-terminal residue" evidence="2">
    <location>
        <position position="1"/>
    </location>
</feature>
<keyword evidence="1" id="KW-1133">Transmembrane helix</keyword>
<reference evidence="2" key="1">
    <citation type="submission" date="2018-05" db="EMBL/GenBank/DDBJ databases">
        <authorList>
            <person name="Lanie J.A."/>
            <person name="Ng W.-L."/>
            <person name="Kazmierczak K.M."/>
            <person name="Andrzejewski T.M."/>
            <person name="Davidsen T.M."/>
            <person name="Wayne K.J."/>
            <person name="Tettelin H."/>
            <person name="Glass J.I."/>
            <person name="Rusch D."/>
            <person name="Podicherti R."/>
            <person name="Tsui H.-C.T."/>
            <person name="Winkler M.E."/>
        </authorList>
    </citation>
    <scope>NUCLEOTIDE SEQUENCE</scope>
</reference>
<evidence type="ECO:0000313" key="2">
    <source>
        <dbReference type="EMBL" id="SUZ94903.1"/>
    </source>
</evidence>
<evidence type="ECO:0008006" key="3">
    <source>
        <dbReference type="Google" id="ProtNLM"/>
    </source>
</evidence>
<dbReference type="AlphaFoldDB" id="A0A381S161"/>
<protein>
    <recommendedName>
        <fullName evidence="3">Cell division protein FtsL</fullName>
    </recommendedName>
</protein>
<name>A0A381S161_9ZZZZ</name>
<keyword evidence="1" id="KW-0812">Transmembrane</keyword>
<sequence length="108" mass="11652">VIGPLAVFSVVTVFLAALLLAGFHSVLVDGQFEVDRLQSRLDDGREQAQVLRMEVARLESPSRILHVAQGRLGMVPPPERVYLPAVLPGDPAQPIPAPVGNPFGTLHR</sequence>